<evidence type="ECO:0000256" key="7">
    <source>
        <dbReference type="SAM" id="SignalP"/>
    </source>
</evidence>
<dbReference type="GO" id="GO:0005615">
    <property type="term" value="C:extracellular space"/>
    <property type="evidence" value="ECO:0007669"/>
    <property type="project" value="TreeGrafter"/>
</dbReference>
<dbReference type="GO" id="GO:0005179">
    <property type="term" value="F:hormone activity"/>
    <property type="evidence" value="ECO:0007669"/>
    <property type="project" value="UniProtKB-KW"/>
</dbReference>
<feature type="signal peptide" evidence="7">
    <location>
        <begin position="1"/>
        <end position="44"/>
    </location>
</feature>
<dbReference type="GO" id="GO:0007565">
    <property type="term" value="P:female pregnancy"/>
    <property type="evidence" value="ECO:0007669"/>
    <property type="project" value="TreeGrafter"/>
</dbReference>
<dbReference type="GO" id="GO:1903489">
    <property type="term" value="P:positive regulation of lactation"/>
    <property type="evidence" value="ECO:0007669"/>
    <property type="project" value="TreeGrafter"/>
</dbReference>
<dbReference type="Gene3D" id="1.20.1250.10">
    <property type="match status" value="1"/>
</dbReference>
<feature type="non-terminal residue" evidence="8">
    <location>
        <position position="232"/>
    </location>
</feature>
<dbReference type="EMBL" id="MKHE01000007">
    <property type="protein sequence ID" value="OWK13346.1"/>
    <property type="molecule type" value="Genomic_DNA"/>
</dbReference>
<evidence type="ECO:0000256" key="5">
    <source>
        <dbReference type="ARBA" id="ARBA00023157"/>
    </source>
</evidence>
<evidence type="ECO:0000313" key="8">
    <source>
        <dbReference type="EMBL" id="OWK13346.1"/>
    </source>
</evidence>
<evidence type="ECO:0000256" key="3">
    <source>
        <dbReference type="ARBA" id="ARBA00022525"/>
    </source>
</evidence>
<protein>
    <submittedName>
        <fullName evidence="8">PRP3</fullName>
    </submittedName>
</protein>
<feature type="binding site" evidence="6">
    <location>
        <position position="220"/>
    </location>
    <ligand>
        <name>Zn(2+)</name>
        <dbReference type="ChEBI" id="CHEBI:29105"/>
    </ligand>
</feature>
<comment type="caution">
    <text evidence="8">The sequence shown here is derived from an EMBL/GenBank/DDBJ whole genome shotgun (WGS) entry which is preliminary data.</text>
</comment>
<dbReference type="Pfam" id="PF00103">
    <property type="entry name" value="Hormone_1"/>
    <property type="match status" value="2"/>
</dbReference>
<evidence type="ECO:0000313" key="9">
    <source>
        <dbReference type="Proteomes" id="UP000242450"/>
    </source>
</evidence>
<reference evidence="8 9" key="1">
    <citation type="journal article" date="2018" name="Mol. Genet. Genomics">
        <title>The red deer Cervus elaphus genome CerEla1.0: sequencing, annotating, genes, and chromosomes.</title>
        <authorList>
            <person name="Bana N.A."/>
            <person name="Nyiri A."/>
            <person name="Nagy J."/>
            <person name="Frank K."/>
            <person name="Nagy T."/>
            <person name="Steger V."/>
            <person name="Schiller M."/>
            <person name="Lakatos P."/>
            <person name="Sugar L."/>
            <person name="Horn P."/>
            <person name="Barta E."/>
            <person name="Orosz L."/>
        </authorList>
    </citation>
    <scope>NUCLEOTIDE SEQUENCE [LARGE SCALE GENOMIC DNA]</scope>
    <source>
        <strain evidence="8">Hungarian</strain>
    </source>
</reference>
<dbReference type="GO" id="GO:0030879">
    <property type="term" value="P:mammary gland development"/>
    <property type="evidence" value="ECO:0007669"/>
    <property type="project" value="TreeGrafter"/>
</dbReference>
<dbReference type="Proteomes" id="UP000242450">
    <property type="component" value="Chromosome 7"/>
</dbReference>
<evidence type="ECO:0000256" key="2">
    <source>
        <dbReference type="ARBA" id="ARBA00008474"/>
    </source>
</evidence>
<evidence type="ECO:0000256" key="1">
    <source>
        <dbReference type="ARBA" id="ARBA00004613"/>
    </source>
</evidence>
<keyword evidence="6" id="KW-0479">Metal-binding</keyword>
<accession>A0A212D587</accession>
<organism evidence="8 9">
    <name type="scientific">Cervus elaphus hippelaphus</name>
    <name type="common">European red deer</name>
    <dbReference type="NCBI Taxonomy" id="46360"/>
    <lineage>
        <taxon>Eukaryota</taxon>
        <taxon>Metazoa</taxon>
        <taxon>Chordata</taxon>
        <taxon>Craniata</taxon>
        <taxon>Vertebrata</taxon>
        <taxon>Euteleostomi</taxon>
        <taxon>Mammalia</taxon>
        <taxon>Eutheria</taxon>
        <taxon>Laurasiatheria</taxon>
        <taxon>Artiodactyla</taxon>
        <taxon>Ruminantia</taxon>
        <taxon>Pecora</taxon>
        <taxon>Cervidae</taxon>
        <taxon>Cervinae</taxon>
        <taxon>Cervus</taxon>
    </lineage>
</organism>
<gene>
    <name evidence="8" type="ORF">Celaphus_00014575</name>
</gene>
<dbReference type="AlphaFoldDB" id="A0A212D587"/>
<feature type="chain" id="PRO_5012555550" evidence="7">
    <location>
        <begin position="45"/>
        <end position="232"/>
    </location>
</feature>
<dbReference type="PANTHER" id="PTHR11417:SF5">
    <property type="entry name" value="PROLACTIN"/>
    <property type="match status" value="1"/>
</dbReference>
<dbReference type="InterPro" id="IPR018116">
    <property type="entry name" value="Somatotropin_CS"/>
</dbReference>
<keyword evidence="7" id="KW-0732">Signal</keyword>
<dbReference type="GO" id="GO:0008284">
    <property type="term" value="P:positive regulation of cell population proliferation"/>
    <property type="evidence" value="ECO:0007669"/>
    <property type="project" value="TreeGrafter"/>
</dbReference>
<keyword evidence="3" id="KW-0964">Secreted</keyword>
<keyword evidence="9" id="KW-1185">Reference proteome</keyword>
<evidence type="ECO:0000256" key="6">
    <source>
        <dbReference type="PIRSR" id="PIRSR601400-1"/>
    </source>
</evidence>
<dbReference type="InterPro" id="IPR009079">
    <property type="entry name" value="4_helix_cytokine-like_core"/>
</dbReference>
<dbReference type="PANTHER" id="PTHR11417">
    <property type="entry name" value="SOMATOTROPIN,PROLACTIN"/>
    <property type="match status" value="1"/>
</dbReference>
<comment type="subcellular location">
    <subcellularLocation>
        <location evidence="1">Secreted</location>
    </subcellularLocation>
</comment>
<dbReference type="InterPro" id="IPR001400">
    <property type="entry name" value="Somatotropin/Prolactin"/>
</dbReference>
<dbReference type="PROSITE" id="PS00338">
    <property type="entry name" value="SOMATOTROPIN_2"/>
    <property type="match status" value="1"/>
</dbReference>
<dbReference type="GO" id="GO:0031667">
    <property type="term" value="P:response to nutrient levels"/>
    <property type="evidence" value="ECO:0007669"/>
    <property type="project" value="TreeGrafter"/>
</dbReference>
<keyword evidence="4" id="KW-0372">Hormone</keyword>
<proteinExistence type="inferred from homology"/>
<keyword evidence="5" id="KW-1015">Disulfide bond</keyword>
<dbReference type="GO" id="GO:0005148">
    <property type="term" value="F:prolactin receptor binding"/>
    <property type="evidence" value="ECO:0007669"/>
    <property type="project" value="TreeGrafter"/>
</dbReference>
<dbReference type="GO" id="GO:0046427">
    <property type="term" value="P:positive regulation of receptor signaling pathway via JAK-STAT"/>
    <property type="evidence" value="ECO:0007669"/>
    <property type="project" value="TreeGrafter"/>
</dbReference>
<name>A0A212D587_CEREH</name>
<dbReference type="SUPFAM" id="SSF47266">
    <property type="entry name" value="4-helical cytokines"/>
    <property type="match status" value="1"/>
</dbReference>
<evidence type="ECO:0000256" key="4">
    <source>
        <dbReference type="ARBA" id="ARBA00022702"/>
    </source>
</evidence>
<comment type="similarity">
    <text evidence="2">Belongs to the somatotropin/prolactin family.</text>
</comment>
<feature type="non-terminal residue" evidence="8">
    <location>
        <position position="1"/>
    </location>
</feature>
<dbReference type="GO" id="GO:0046872">
    <property type="term" value="F:metal ion binding"/>
    <property type="evidence" value="ECO:0007669"/>
    <property type="project" value="UniProtKB-KW"/>
</dbReference>
<keyword evidence="6" id="KW-0862">Zinc</keyword>
<sequence>LLQHQLLLRATGKEKASLHRMDLIPSGSCLLLLLVLSNLLLCQGNVCPSCSPDDEKYSQSTPEYISVTNDCHTNSLHAAEEREKAQQMNMSLSPGFFTRSNETECSLPGFRVLENEDLTTWILMLQYLWNGPLYGLAHHDRHFEKDLSDIILSSTRENFKKLNKLKRILEKRFSQSRVKLDKDRMYWPGSQSLRSSNENKRHSVIYKLFQCLSRDSRKVDMYTKILACRSSE</sequence>